<evidence type="ECO:0000256" key="3">
    <source>
        <dbReference type="ARBA" id="ARBA00023163"/>
    </source>
</evidence>
<reference evidence="5" key="1">
    <citation type="journal article" date="2021" name="PeerJ">
        <title>Extensive microbial diversity within the chicken gut microbiome revealed by metagenomics and culture.</title>
        <authorList>
            <person name="Gilroy R."/>
            <person name="Ravi A."/>
            <person name="Getino M."/>
            <person name="Pursley I."/>
            <person name="Horton D.L."/>
            <person name="Alikhan N.F."/>
            <person name="Baker D."/>
            <person name="Gharbi K."/>
            <person name="Hall N."/>
            <person name="Watson M."/>
            <person name="Adriaenssens E.M."/>
            <person name="Foster-Nyarko E."/>
            <person name="Jarju S."/>
            <person name="Secka A."/>
            <person name="Antonio M."/>
            <person name="Oren A."/>
            <person name="Chaudhuri R.R."/>
            <person name="La Ragione R."/>
            <person name="Hildebrand F."/>
            <person name="Pallen M.J."/>
        </authorList>
    </citation>
    <scope>NUCLEOTIDE SEQUENCE</scope>
    <source>
        <strain evidence="5">2239</strain>
    </source>
</reference>
<dbReference type="Proteomes" id="UP000824193">
    <property type="component" value="Unassembled WGS sequence"/>
</dbReference>
<keyword evidence="2" id="KW-0238">DNA-binding</keyword>
<organism evidence="5 6">
    <name type="scientific">Candidatus Allofournierella pullicola</name>
    <dbReference type="NCBI Taxonomy" id="2838596"/>
    <lineage>
        <taxon>Bacteria</taxon>
        <taxon>Bacillati</taxon>
        <taxon>Bacillota</taxon>
        <taxon>Clostridia</taxon>
        <taxon>Eubacteriales</taxon>
        <taxon>Oscillospiraceae</taxon>
        <taxon>Allofournierella</taxon>
    </lineage>
</organism>
<dbReference type="Pfam" id="PF00027">
    <property type="entry name" value="cNMP_binding"/>
    <property type="match status" value="1"/>
</dbReference>
<dbReference type="PROSITE" id="PS51063">
    <property type="entry name" value="HTH_CRP_2"/>
    <property type="match status" value="1"/>
</dbReference>
<gene>
    <name evidence="5" type="ORF">H9865_05160</name>
</gene>
<name>A0A9D1V3M9_9FIRM</name>
<dbReference type="InterPro" id="IPR036388">
    <property type="entry name" value="WH-like_DNA-bd_sf"/>
</dbReference>
<evidence type="ECO:0000313" key="6">
    <source>
        <dbReference type="Proteomes" id="UP000824193"/>
    </source>
</evidence>
<evidence type="ECO:0000256" key="1">
    <source>
        <dbReference type="ARBA" id="ARBA00023015"/>
    </source>
</evidence>
<dbReference type="CDD" id="cd00038">
    <property type="entry name" value="CAP_ED"/>
    <property type="match status" value="1"/>
</dbReference>
<protein>
    <submittedName>
        <fullName evidence="5">Crp/Fnr family transcriptional regulator</fullName>
    </submittedName>
</protein>
<keyword evidence="1" id="KW-0805">Transcription regulation</keyword>
<dbReference type="Pfam" id="PF13545">
    <property type="entry name" value="HTH_Crp_2"/>
    <property type="match status" value="1"/>
</dbReference>
<dbReference type="SUPFAM" id="SSF46785">
    <property type="entry name" value="Winged helix' DNA-binding domain"/>
    <property type="match status" value="1"/>
</dbReference>
<dbReference type="InterPro" id="IPR018490">
    <property type="entry name" value="cNMP-bd_dom_sf"/>
</dbReference>
<proteinExistence type="predicted"/>
<dbReference type="InterPro" id="IPR000595">
    <property type="entry name" value="cNMP-bd_dom"/>
</dbReference>
<reference evidence="5" key="2">
    <citation type="submission" date="2021-04" db="EMBL/GenBank/DDBJ databases">
        <authorList>
            <person name="Gilroy R."/>
        </authorList>
    </citation>
    <scope>NUCLEOTIDE SEQUENCE</scope>
    <source>
        <strain evidence="5">2239</strain>
    </source>
</reference>
<dbReference type="InterPro" id="IPR036390">
    <property type="entry name" value="WH_DNA-bd_sf"/>
</dbReference>
<dbReference type="GO" id="GO:0003677">
    <property type="term" value="F:DNA binding"/>
    <property type="evidence" value="ECO:0007669"/>
    <property type="project" value="UniProtKB-KW"/>
</dbReference>
<dbReference type="SMART" id="SM00419">
    <property type="entry name" value="HTH_CRP"/>
    <property type="match status" value="1"/>
</dbReference>
<keyword evidence="3" id="KW-0804">Transcription</keyword>
<sequence>MEFREYLPFWKELTAQQQAKLEGTATLEHVKKGEVIHNGTADCVGLLVLVSGQLRGFSLSEDGRQVTLYRLFSRDVCLMSAYCMLNSLQFDISVQAEQDTVFWRIPAPVYKELMRQSAAVANFTTELIASRFSDVMWLLDQILYKHLDSRLAAFLVEESRLTGSDTLTLTHDAIAQHLGSAREVITRMLRYFSAEGLVKLGRGSLQVLDEERLVSIAGDSLR</sequence>
<dbReference type="InterPro" id="IPR012318">
    <property type="entry name" value="HTH_CRP"/>
</dbReference>
<feature type="domain" description="HTH crp-type" evidence="4">
    <location>
        <begin position="145"/>
        <end position="211"/>
    </location>
</feature>
<dbReference type="InterPro" id="IPR014710">
    <property type="entry name" value="RmlC-like_jellyroll"/>
</dbReference>
<dbReference type="EMBL" id="DXFW01000013">
    <property type="protein sequence ID" value="HIX05480.1"/>
    <property type="molecule type" value="Genomic_DNA"/>
</dbReference>
<comment type="caution">
    <text evidence="5">The sequence shown here is derived from an EMBL/GenBank/DDBJ whole genome shotgun (WGS) entry which is preliminary data.</text>
</comment>
<evidence type="ECO:0000313" key="5">
    <source>
        <dbReference type="EMBL" id="HIX05480.1"/>
    </source>
</evidence>
<evidence type="ECO:0000259" key="4">
    <source>
        <dbReference type="PROSITE" id="PS51063"/>
    </source>
</evidence>
<dbReference type="GO" id="GO:0006355">
    <property type="term" value="P:regulation of DNA-templated transcription"/>
    <property type="evidence" value="ECO:0007669"/>
    <property type="project" value="InterPro"/>
</dbReference>
<dbReference type="SUPFAM" id="SSF51206">
    <property type="entry name" value="cAMP-binding domain-like"/>
    <property type="match status" value="1"/>
</dbReference>
<evidence type="ECO:0000256" key="2">
    <source>
        <dbReference type="ARBA" id="ARBA00023125"/>
    </source>
</evidence>
<dbReference type="AlphaFoldDB" id="A0A9D1V3M9"/>
<dbReference type="Gene3D" id="2.60.120.10">
    <property type="entry name" value="Jelly Rolls"/>
    <property type="match status" value="1"/>
</dbReference>
<dbReference type="Gene3D" id="1.10.10.10">
    <property type="entry name" value="Winged helix-like DNA-binding domain superfamily/Winged helix DNA-binding domain"/>
    <property type="match status" value="1"/>
</dbReference>
<accession>A0A9D1V3M9</accession>